<dbReference type="Proteomes" id="UP000287033">
    <property type="component" value="Unassembled WGS sequence"/>
</dbReference>
<evidence type="ECO:0000313" key="1">
    <source>
        <dbReference type="EMBL" id="GCC20357.1"/>
    </source>
</evidence>
<accession>A0A401RQ85</accession>
<proteinExistence type="predicted"/>
<dbReference type="AlphaFoldDB" id="A0A401RQ85"/>
<protein>
    <submittedName>
        <fullName evidence="1">Uncharacterized protein</fullName>
    </submittedName>
</protein>
<name>A0A401RQ85_CHIPU</name>
<comment type="caution">
    <text evidence="1">The sequence shown here is derived from an EMBL/GenBank/DDBJ whole genome shotgun (WGS) entry which is preliminary data.</text>
</comment>
<reference evidence="1 2" key="1">
    <citation type="journal article" date="2018" name="Nat. Ecol. Evol.">
        <title>Shark genomes provide insights into elasmobranch evolution and the origin of vertebrates.</title>
        <authorList>
            <person name="Hara Y"/>
            <person name="Yamaguchi K"/>
            <person name="Onimaru K"/>
            <person name="Kadota M"/>
            <person name="Koyanagi M"/>
            <person name="Keeley SD"/>
            <person name="Tatsumi K"/>
            <person name="Tanaka K"/>
            <person name="Motone F"/>
            <person name="Kageyama Y"/>
            <person name="Nozu R"/>
            <person name="Adachi N"/>
            <person name="Nishimura O"/>
            <person name="Nakagawa R"/>
            <person name="Tanegashima C"/>
            <person name="Kiyatake I"/>
            <person name="Matsumoto R"/>
            <person name="Murakumo K"/>
            <person name="Nishida K"/>
            <person name="Terakita A"/>
            <person name="Kuratani S"/>
            <person name="Sato K"/>
            <person name="Hyodo S Kuraku.S."/>
        </authorList>
    </citation>
    <scope>NUCLEOTIDE SEQUENCE [LARGE SCALE GENOMIC DNA]</scope>
</reference>
<organism evidence="1 2">
    <name type="scientific">Chiloscyllium punctatum</name>
    <name type="common">Brownbanded bambooshark</name>
    <name type="synonym">Hemiscyllium punctatum</name>
    <dbReference type="NCBI Taxonomy" id="137246"/>
    <lineage>
        <taxon>Eukaryota</taxon>
        <taxon>Metazoa</taxon>
        <taxon>Chordata</taxon>
        <taxon>Craniata</taxon>
        <taxon>Vertebrata</taxon>
        <taxon>Chondrichthyes</taxon>
        <taxon>Elasmobranchii</taxon>
        <taxon>Galeomorphii</taxon>
        <taxon>Galeoidea</taxon>
        <taxon>Orectolobiformes</taxon>
        <taxon>Hemiscylliidae</taxon>
        <taxon>Chiloscyllium</taxon>
    </lineage>
</organism>
<keyword evidence="2" id="KW-1185">Reference proteome</keyword>
<sequence length="96" mass="10269">MLESLQQLHLPCPRLAKGLAPPLPATAVGVEPAPFPDWSGYNPAPLSLIGCKACRTTTLPPRYSLPTGCKKGMFISISTGVSWKTHVLTDTEHSTI</sequence>
<evidence type="ECO:0000313" key="2">
    <source>
        <dbReference type="Proteomes" id="UP000287033"/>
    </source>
</evidence>
<dbReference type="EMBL" id="BEZZ01001746">
    <property type="protein sequence ID" value="GCC20357.1"/>
    <property type="molecule type" value="Genomic_DNA"/>
</dbReference>
<gene>
    <name evidence="1" type="ORF">chiPu_0018916</name>
</gene>